<evidence type="ECO:0000313" key="8">
    <source>
        <dbReference type="EMBL" id="KAH3776272.1"/>
    </source>
</evidence>
<keyword evidence="4" id="KW-0675">Receptor</keyword>
<accession>A0A9D4IKS2</accession>
<dbReference type="InterPro" id="IPR036772">
    <property type="entry name" value="SRCR-like_dom_sf"/>
</dbReference>
<proteinExistence type="predicted"/>
<evidence type="ECO:0000259" key="7">
    <source>
        <dbReference type="PROSITE" id="PS50287"/>
    </source>
</evidence>
<evidence type="ECO:0000256" key="4">
    <source>
        <dbReference type="ARBA" id="ARBA00023170"/>
    </source>
</evidence>
<gene>
    <name evidence="8" type="ORF">DPMN_177692</name>
</gene>
<feature type="domain" description="SRCR" evidence="7">
    <location>
        <begin position="195"/>
        <end position="300"/>
    </location>
</feature>
<dbReference type="PRINTS" id="PR00258">
    <property type="entry name" value="SPERACTRCPTR"/>
</dbReference>
<feature type="disulfide bond" evidence="6">
    <location>
        <begin position="100"/>
        <end position="110"/>
    </location>
</feature>
<sequence length="309" mass="34535">MDKGLVILSYVFFTTGVVTASYRGYNFADKDIRLIGGYSALEGRVEIRIHGVWGTVCSYGFDLNDANVLCRMLHKDLRSLEYYIDGRYGVGRGPIFYLNCSGSEQSINNCPRYQYSSTACTHAKDVGLMCVGCQNATLETSHGLLEHVNITNFGDVYSDSCIHGLPSQEFMFTCTPLGGWIELINQCTNTVVRNIRLTGRSDYYMEGFVEVSVGDTWLPLCGYTTINRNVYYIDNIGIDPKAKVVCSMIGKRYKASSYLEKLLEKPAVTITSCIGNETRISFCKHLKGHACKYQAWIACQVNTTLKQSN</sequence>
<name>A0A9D4IKS2_DREPO</name>
<keyword evidence="5" id="KW-0325">Glycoprotein</keyword>
<dbReference type="Proteomes" id="UP000828390">
    <property type="component" value="Unassembled WGS sequence"/>
</dbReference>
<organism evidence="8 9">
    <name type="scientific">Dreissena polymorpha</name>
    <name type="common">Zebra mussel</name>
    <name type="synonym">Mytilus polymorpha</name>
    <dbReference type="NCBI Taxonomy" id="45954"/>
    <lineage>
        <taxon>Eukaryota</taxon>
        <taxon>Metazoa</taxon>
        <taxon>Spiralia</taxon>
        <taxon>Lophotrochozoa</taxon>
        <taxon>Mollusca</taxon>
        <taxon>Bivalvia</taxon>
        <taxon>Autobranchia</taxon>
        <taxon>Heteroconchia</taxon>
        <taxon>Euheterodonta</taxon>
        <taxon>Imparidentia</taxon>
        <taxon>Neoheterodontei</taxon>
        <taxon>Myida</taxon>
        <taxon>Dreissenoidea</taxon>
        <taxon>Dreissenidae</taxon>
        <taxon>Dreissena</taxon>
    </lineage>
</organism>
<keyword evidence="3 6" id="KW-1015">Disulfide bond</keyword>
<evidence type="ECO:0000256" key="5">
    <source>
        <dbReference type="ARBA" id="ARBA00023180"/>
    </source>
</evidence>
<dbReference type="PANTHER" id="PTHR48071:SF18">
    <property type="entry name" value="DELETED IN MALIGNANT BRAIN TUMORS 1 PROTEIN-RELATED"/>
    <property type="match status" value="1"/>
</dbReference>
<feature type="disulfide bond" evidence="6">
    <location>
        <begin position="273"/>
        <end position="283"/>
    </location>
</feature>
<reference evidence="8" key="1">
    <citation type="journal article" date="2019" name="bioRxiv">
        <title>The Genome of the Zebra Mussel, Dreissena polymorpha: A Resource for Invasive Species Research.</title>
        <authorList>
            <person name="McCartney M.A."/>
            <person name="Auch B."/>
            <person name="Kono T."/>
            <person name="Mallez S."/>
            <person name="Zhang Y."/>
            <person name="Obille A."/>
            <person name="Becker A."/>
            <person name="Abrahante J.E."/>
            <person name="Garbe J."/>
            <person name="Badalamenti J.P."/>
            <person name="Herman A."/>
            <person name="Mangelson H."/>
            <person name="Liachko I."/>
            <person name="Sullivan S."/>
            <person name="Sone E.D."/>
            <person name="Koren S."/>
            <person name="Silverstein K.A.T."/>
            <person name="Beckman K.B."/>
            <person name="Gohl D.M."/>
        </authorList>
    </citation>
    <scope>NUCLEOTIDE SEQUENCE</scope>
    <source>
        <strain evidence="8">Duluth1</strain>
        <tissue evidence="8">Whole animal</tissue>
    </source>
</reference>
<dbReference type="EMBL" id="JAIWYP010000009">
    <property type="protein sequence ID" value="KAH3776272.1"/>
    <property type="molecule type" value="Genomic_DNA"/>
</dbReference>
<evidence type="ECO:0000256" key="2">
    <source>
        <dbReference type="ARBA" id="ARBA00022737"/>
    </source>
</evidence>
<reference evidence="8" key="2">
    <citation type="submission" date="2020-11" db="EMBL/GenBank/DDBJ databases">
        <authorList>
            <person name="McCartney M.A."/>
            <person name="Auch B."/>
            <person name="Kono T."/>
            <person name="Mallez S."/>
            <person name="Becker A."/>
            <person name="Gohl D.M."/>
            <person name="Silverstein K.A.T."/>
            <person name="Koren S."/>
            <person name="Bechman K.B."/>
            <person name="Herman A."/>
            <person name="Abrahante J.E."/>
            <person name="Garbe J."/>
        </authorList>
    </citation>
    <scope>NUCLEOTIDE SEQUENCE</scope>
    <source>
        <strain evidence="8">Duluth1</strain>
        <tissue evidence="8">Whole animal</tissue>
    </source>
</reference>
<dbReference type="GO" id="GO:0016020">
    <property type="term" value="C:membrane"/>
    <property type="evidence" value="ECO:0007669"/>
    <property type="project" value="InterPro"/>
</dbReference>
<evidence type="ECO:0000256" key="6">
    <source>
        <dbReference type="PROSITE-ProRule" id="PRU00196"/>
    </source>
</evidence>
<feature type="domain" description="SRCR" evidence="7">
    <location>
        <begin position="32"/>
        <end position="131"/>
    </location>
</feature>
<evidence type="ECO:0000313" key="9">
    <source>
        <dbReference type="Proteomes" id="UP000828390"/>
    </source>
</evidence>
<dbReference type="PROSITE" id="PS50287">
    <property type="entry name" value="SRCR_2"/>
    <property type="match status" value="2"/>
</dbReference>
<dbReference type="FunFam" id="3.10.250.10:FF:000007">
    <property type="entry name" value="Soluble scavenger receptor cysteine-rich domain-containing protein SSC5D"/>
    <property type="match status" value="1"/>
</dbReference>
<protein>
    <recommendedName>
        <fullName evidence="7">SRCR domain-containing protein</fullName>
    </recommendedName>
</protein>
<dbReference type="Gene3D" id="3.10.250.10">
    <property type="entry name" value="SRCR-like domain"/>
    <property type="match status" value="2"/>
</dbReference>
<comment type="caution">
    <text evidence="8">The sequence shown here is derived from an EMBL/GenBank/DDBJ whole genome shotgun (WGS) entry which is preliminary data.</text>
</comment>
<dbReference type="Pfam" id="PF00530">
    <property type="entry name" value="SRCR"/>
    <property type="match status" value="1"/>
</dbReference>
<keyword evidence="2" id="KW-0677">Repeat</keyword>
<comment type="caution">
    <text evidence="6">Lacks conserved residue(s) required for the propagation of feature annotation.</text>
</comment>
<dbReference type="InterPro" id="IPR001190">
    <property type="entry name" value="SRCR"/>
</dbReference>
<keyword evidence="1" id="KW-0732">Signal</keyword>
<dbReference type="AlphaFoldDB" id="A0A9D4IKS2"/>
<dbReference type="SMART" id="SM00202">
    <property type="entry name" value="SR"/>
    <property type="match status" value="2"/>
</dbReference>
<evidence type="ECO:0000256" key="1">
    <source>
        <dbReference type="ARBA" id="ARBA00022729"/>
    </source>
</evidence>
<keyword evidence="9" id="KW-1185">Reference proteome</keyword>
<dbReference type="SUPFAM" id="SSF56487">
    <property type="entry name" value="SRCR-like"/>
    <property type="match status" value="2"/>
</dbReference>
<evidence type="ECO:0000256" key="3">
    <source>
        <dbReference type="ARBA" id="ARBA00023157"/>
    </source>
</evidence>
<dbReference type="PANTHER" id="PTHR48071">
    <property type="entry name" value="SRCR DOMAIN-CONTAINING PROTEIN"/>
    <property type="match status" value="1"/>
</dbReference>